<feature type="transmembrane region" description="Helical" evidence="1">
    <location>
        <begin position="77"/>
        <end position="95"/>
    </location>
</feature>
<proteinExistence type="predicted"/>
<dbReference type="AlphaFoldDB" id="A0A0M6WTG1"/>
<keyword evidence="1" id="KW-0812">Transmembrane</keyword>
<dbReference type="Proteomes" id="UP000049979">
    <property type="component" value="Unassembled WGS sequence"/>
</dbReference>
<keyword evidence="1" id="KW-0472">Membrane</keyword>
<keyword evidence="1" id="KW-1133">Transmembrane helix</keyword>
<evidence type="ECO:0008006" key="4">
    <source>
        <dbReference type="Google" id="ProtNLM"/>
    </source>
</evidence>
<evidence type="ECO:0000313" key="3">
    <source>
        <dbReference type="Proteomes" id="UP000049979"/>
    </source>
</evidence>
<reference evidence="3" key="1">
    <citation type="submission" date="2015-05" db="EMBL/GenBank/DDBJ databases">
        <authorList>
            <consortium name="Pathogen Informatics"/>
        </authorList>
    </citation>
    <scope>NUCLEOTIDE SEQUENCE [LARGE SCALE GENOMIC DNA]</scope>
    <source>
        <strain evidence="3">M72</strain>
    </source>
</reference>
<feature type="transmembrane region" description="Helical" evidence="1">
    <location>
        <begin position="142"/>
        <end position="163"/>
    </location>
</feature>
<evidence type="ECO:0000313" key="2">
    <source>
        <dbReference type="EMBL" id="CRL40885.1"/>
    </source>
</evidence>
<gene>
    <name evidence="2" type="ORF">M72_10851</name>
</gene>
<accession>A0A0M6WTG1</accession>
<keyword evidence="3" id="KW-1185">Reference proteome</keyword>
<dbReference type="STRING" id="301302.ERS852420_01713"/>
<dbReference type="OrthoDB" id="9814991at2"/>
<protein>
    <recommendedName>
        <fullName evidence="4">Integral membrane protein</fullName>
    </recommendedName>
</protein>
<dbReference type="Pfam" id="PF04854">
    <property type="entry name" value="DUF624"/>
    <property type="match status" value="1"/>
</dbReference>
<organism evidence="2 3">
    <name type="scientific">Roseburia faecis</name>
    <dbReference type="NCBI Taxonomy" id="301302"/>
    <lineage>
        <taxon>Bacteria</taxon>
        <taxon>Bacillati</taxon>
        <taxon>Bacillota</taxon>
        <taxon>Clostridia</taxon>
        <taxon>Lachnospirales</taxon>
        <taxon>Lachnospiraceae</taxon>
        <taxon>Roseburia</taxon>
    </lineage>
</organism>
<sequence>MKFNWDNIVFQMLGKLVDCVWVSILWVICCIPVFTIGASTTALYYTVHKSIRGDRGYTTRTFFGAFRDNFKAATLPYLIWLAVMIVLGCDAYITYQVLKTGSMKGAFFYFFLIMIAVAIMWSAFLFPYIARFENTVKQTLKNAFLLMIRHLPWALLLLVILIASALSIYIIPVLLVVIPAVASIVFDFILERLFRRYMSPEDLAREEENDMYAS</sequence>
<dbReference type="InterPro" id="IPR006938">
    <property type="entry name" value="DUF624"/>
</dbReference>
<dbReference type="RefSeq" id="WP_055068344.1">
    <property type="nucleotide sequence ID" value="NZ_CP173697.1"/>
</dbReference>
<dbReference type="EMBL" id="CVRR01000037">
    <property type="protein sequence ID" value="CRL40885.1"/>
    <property type="molecule type" value="Genomic_DNA"/>
</dbReference>
<feature type="transmembrane region" description="Helical" evidence="1">
    <location>
        <begin position="20"/>
        <end position="45"/>
    </location>
</feature>
<feature type="transmembrane region" description="Helical" evidence="1">
    <location>
        <begin position="107"/>
        <end position="130"/>
    </location>
</feature>
<name>A0A0M6WTG1_9FIRM</name>
<evidence type="ECO:0000256" key="1">
    <source>
        <dbReference type="SAM" id="Phobius"/>
    </source>
</evidence>
<feature type="transmembrane region" description="Helical" evidence="1">
    <location>
        <begin position="169"/>
        <end position="190"/>
    </location>
</feature>